<dbReference type="Pfam" id="PF07262">
    <property type="entry name" value="CdiI"/>
    <property type="match status" value="1"/>
</dbReference>
<dbReference type="Gene3D" id="3.40.1590.10">
    <property type="entry name" value="NMB0488-like"/>
    <property type="match status" value="1"/>
</dbReference>
<evidence type="ECO:0000313" key="1">
    <source>
        <dbReference type="EMBL" id="MBK0403713.1"/>
    </source>
</evidence>
<protein>
    <submittedName>
        <fullName evidence="1">CdiI family contact-dependent growth inhibition immunity protein</fullName>
    </submittedName>
</protein>
<evidence type="ECO:0000313" key="2">
    <source>
        <dbReference type="Proteomes" id="UP000644147"/>
    </source>
</evidence>
<dbReference type="EMBL" id="JAEHFX010000006">
    <property type="protein sequence ID" value="MBK0403713.1"/>
    <property type="molecule type" value="Genomic_DNA"/>
</dbReference>
<name>A0ABS1C4Z2_9BACT</name>
<dbReference type="SUPFAM" id="SSF160207">
    <property type="entry name" value="NMB0488-like"/>
    <property type="match status" value="1"/>
</dbReference>
<dbReference type="Proteomes" id="UP000644147">
    <property type="component" value="Unassembled WGS sequence"/>
</dbReference>
<dbReference type="InterPro" id="IPR037891">
    <property type="entry name" value="Cdil-like_sf"/>
</dbReference>
<organism evidence="1 2">
    <name type="scientific">Adhaeribacter terrigena</name>
    <dbReference type="NCBI Taxonomy" id="2793070"/>
    <lineage>
        <taxon>Bacteria</taxon>
        <taxon>Pseudomonadati</taxon>
        <taxon>Bacteroidota</taxon>
        <taxon>Cytophagia</taxon>
        <taxon>Cytophagales</taxon>
        <taxon>Hymenobacteraceae</taxon>
        <taxon>Adhaeribacter</taxon>
    </lineage>
</organism>
<sequence length="166" mass="18592">MEMNILKEIFKAKDKAKAIGATLYPDKIILATENKVKDGFWIVTDQVSILPTDIDDSDLGEAVRKHLTLSKTDVPNPKGQVEFKQNRDRYKKAIGFRSEKQIMEGARYISIIEENSTLVISSTKNGGTSGDQKGHHYLPESIVKFPKEISNQGLAQNIKLAWSKCV</sequence>
<keyword evidence="2" id="KW-1185">Reference proteome</keyword>
<gene>
    <name evidence="1" type="ORF">I5M27_12000</name>
</gene>
<accession>A0ABS1C4Z2</accession>
<dbReference type="InterPro" id="IPR009888">
    <property type="entry name" value="CdiI_Proteobact"/>
</dbReference>
<reference evidence="1 2" key="1">
    <citation type="submission" date="2020-12" db="EMBL/GenBank/DDBJ databases">
        <title>Bacterial novel species Adhaeribacter sp. BT258 isolated from soil.</title>
        <authorList>
            <person name="Jung H.-Y."/>
        </authorList>
    </citation>
    <scope>NUCLEOTIDE SEQUENCE [LARGE SCALE GENOMIC DNA]</scope>
    <source>
        <strain evidence="1 2">BT258</strain>
    </source>
</reference>
<dbReference type="RefSeq" id="WP_200506472.1">
    <property type="nucleotide sequence ID" value="NZ_JAEHFX010000006.1"/>
</dbReference>
<comment type="caution">
    <text evidence="1">The sequence shown here is derived from an EMBL/GenBank/DDBJ whole genome shotgun (WGS) entry which is preliminary data.</text>
</comment>
<proteinExistence type="predicted"/>